<dbReference type="Gene3D" id="2.30.130.10">
    <property type="entry name" value="PUA domain"/>
    <property type="match status" value="1"/>
</dbReference>
<organism evidence="10 11">
    <name type="scientific">Thalassoglobus neptunius</name>
    <dbReference type="NCBI Taxonomy" id="1938619"/>
    <lineage>
        <taxon>Bacteria</taxon>
        <taxon>Pseudomonadati</taxon>
        <taxon>Planctomycetota</taxon>
        <taxon>Planctomycetia</taxon>
        <taxon>Planctomycetales</taxon>
        <taxon>Planctomycetaceae</taxon>
        <taxon>Thalassoglobus</taxon>
    </lineage>
</organism>
<dbReference type="AlphaFoldDB" id="A0A5C5X4Z4"/>
<dbReference type="Gene3D" id="3.30.750.80">
    <property type="entry name" value="RNA methyltransferase domain (HRMD) like"/>
    <property type="match status" value="1"/>
</dbReference>
<dbReference type="PANTHER" id="PTHR42873">
    <property type="entry name" value="RIBOSOMAL RNA LARGE SUBUNIT METHYLTRANSFERASE"/>
    <property type="match status" value="1"/>
</dbReference>
<dbReference type="EMBL" id="SIHI01000001">
    <property type="protein sequence ID" value="TWT58187.1"/>
    <property type="molecule type" value="Genomic_DNA"/>
</dbReference>
<comment type="caution">
    <text evidence="10">The sequence shown here is derived from an EMBL/GenBank/DDBJ whole genome shotgun (WGS) entry which is preliminary data.</text>
</comment>
<name>A0A5C5X4Z4_9PLAN</name>
<evidence type="ECO:0000256" key="3">
    <source>
        <dbReference type="ARBA" id="ARBA00022603"/>
    </source>
</evidence>
<dbReference type="CDD" id="cd11572">
    <property type="entry name" value="RlmI_M_like"/>
    <property type="match status" value="1"/>
</dbReference>
<evidence type="ECO:0000256" key="1">
    <source>
        <dbReference type="ARBA" id="ARBA00004496"/>
    </source>
</evidence>
<dbReference type="Pfam" id="PF17785">
    <property type="entry name" value="PUA_3"/>
    <property type="match status" value="1"/>
</dbReference>
<dbReference type="InterPro" id="IPR029063">
    <property type="entry name" value="SAM-dependent_MTases_sf"/>
</dbReference>
<protein>
    <submittedName>
        <fullName evidence="10">Ribosomal RNA large subunit methyltransferase I</fullName>
        <ecNumber evidence="10">2.1.1.191</ecNumber>
    </submittedName>
</protein>
<dbReference type="EC" id="2.1.1.191" evidence="10"/>
<dbReference type="InterPro" id="IPR041532">
    <property type="entry name" value="RlmI-like_PUA"/>
</dbReference>
<feature type="region of interest" description="Disordered" evidence="7">
    <location>
        <begin position="1"/>
        <end position="38"/>
    </location>
</feature>
<sequence>MPPRQPRKFDKRKTSARHSKKPPRRKKSTFPLDPSHTLQRQLDVTTDATIPLAKLKAYVRHPTVFRKRIASVDASAQHGDLVRVVSDSGDKIGLGIWNPRAESTIRIIKWGDFSITRRDWQQNVARAIRLRHDELKLTQSTNAYRVIHAEGDGFPGIVADVYGSVLSVEAFSLGMFQRSQAFASLLSQQLKIPHWIVRPGPMTFEQEGFIADGFQSGKVPESVIVTEHGTKFEVHPFEGHKTGYFCDQRDNRQRIREFCKGKSVLDLCCYTGGFAINCALAGAASVTAVDLDEEAIRQARRNAKLNHTAVKFIHADTFSYLRDSIRNKQTFDVVILDPPKLIRSRNEFDDGKQKYYDMNQLASEVVSPDGFLVSCSCSGLLSMTDFTYNVRAATGNRLPQILMRTQAGADHPVAGNCLESEYLKCLWMKMR</sequence>
<evidence type="ECO:0000313" key="10">
    <source>
        <dbReference type="EMBL" id="TWT58187.1"/>
    </source>
</evidence>
<evidence type="ECO:0000256" key="6">
    <source>
        <dbReference type="ARBA" id="ARBA00038091"/>
    </source>
</evidence>
<gene>
    <name evidence="10" type="primary">rlmI_1</name>
    <name evidence="10" type="ORF">KOR42_15580</name>
</gene>
<dbReference type="InterPro" id="IPR015947">
    <property type="entry name" value="PUA-like_sf"/>
</dbReference>
<dbReference type="RefSeq" id="WP_146508401.1">
    <property type="nucleotide sequence ID" value="NZ_SIHI01000001.1"/>
</dbReference>
<keyword evidence="3 10" id="KW-0489">Methyltransferase</keyword>
<feature type="domain" description="RlmI-like PUA" evidence="9">
    <location>
        <begin position="60"/>
        <end position="110"/>
    </location>
</feature>
<dbReference type="CDD" id="cd02440">
    <property type="entry name" value="AdoMet_MTases"/>
    <property type="match status" value="1"/>
</dbReference>
<dbReference type="InterPro" id="IPR036974">
    <property type="entry name" value="PUA_sf"/>
</dbReference>
<evidence type="ECO:0000256" key="7">
    <source>
        <dbReference type="SAM" id="MobiDB-lite"/>
    </source>
</evidence>
<dbReference type="GO" id="GO:0032259">
    <property type="term" value="P:methylation"/>
    <property type="evidence" value="ECO:0007669"/>
    <property type="project" value="UniProtKB-KW"/>
</dbReference>
<evidence type="ECO:0000259" key="8">
    <source>
        <dbReference type="Pfam" id="PF10672"/>
    </source>
</evidence>
<evidence type="ECO:0000256" key="2">
    <source>
        <dbReference type="ARBA" id="ARBA00022490"/>
    </source>
</evidence>
<dbReference type="OrthoDB" id="9805492at2"/>
<feature type="domain" description="S-adenosylmethionine-dependent methyltransferase" evidence="8">
    <location>
        <begin position="145"/>
        <end position="378"/>
    </location>
</feature>
<accession>A0A5C5X4Z4</accession>
<dbReference type="SUPFAM" id="SSF53335">
    <property type="entry name" value="S-adenosyl-L-methionine-dependent methyltransferases"/>
    <property type="match status" value="1"/>
</dbReference>
<dbReference type="GO" id="GO:0008168">
    <property type="term" value="F:methyltransferase activity"/>
    <property type="evidence" value="ECO:0007669"/>
    <property type="project" value="UniProtKB-KW"/>
</dbReference>
<reference evidence="10 11" key="1">
    <citation type="submission" date="2019-02" db="EMBL/GenBank/DDBJ databases">
        <title>Deep-cultivation of Planctomycetes and their phenomic and genomic characterization uncovers novel biology.</title>
        <authorList>
            <person name="Wiegand S."/>
            <person name="Jogler M."/>
            <person name="Boedeker C."/>
            <person name="Pinto D."/>
            <person name="Vollmers J."/>
            <person name="Rivas-Marin E."/>
            <person name="Kohn T."/>
            <person name="Peeters S.H."/>
            <person name="Heuer A."/>
            <person name="Rast P."/>
            <person name="Oberbeckmann S."/>
            <person name="Bunk B."/>
            <person name="Jeske O."/>
            <person name="Meyerdierks A."/>
            <person name="Storesund J.E."/>
            <person name="Kallscheuer N."/>
            <person name="Luecker S."/>
            <person name="Lage O.M."/>
            <person name="Pohl T."/>
            <person name="Merkel B.J."/>
            <person name="Hornburger P."/>
            <person name="Mueller R.-W."/>
            <person name="Bruemmer F."/>
            <person name="Labrenz M."/>
            <person name="Spormann A.M."/>
            <person name="Op Den Camp H."/>
            <person name="Overmann J."/>
            <person name="Amann R."/>
            <person name="Jetten M.S.M."/>
            <person name="Mascher T."/>
            <person name="Medema M.H."/>
            <person name="Devos D.P."/>
            <person name="Kaster A.-K."/>
            <person name="Ovreas L."/>
            <person name="Rohde M."/>
            <person name="Galperin M.Y."/>
            <person name="Jogler C."/>
        </authorList>
    </citation>
    <scope>NUCLEOTIDE SEQUENCE [LARGE SCALE GENOMIC DNA]</scope>
    <source>
        <strain evidence="10 11">KOR42</strain>
    </source>
</reference>
<evidence type="ECO:0000256" key="5">
    <source>
        <dbReference type="ARBA" id="ARBA00022691"/>
    </source>
</evidence>
<proteinExistence type="inferred from homology"/>
<evidence type="ECO:0000259" key="9">
    <source>
        <dbReference type="Pfam" id="PF17785"/>
    </source>
</evidence>
<evidence type="ECO:0000256" key="4">
    <source>
        <dbReference type="ARBA" id="ARBA00022679"/>
    </source>
</evidence>
<dbReference type="Pfam" id="PF10672">
    <property type="entry name" value="Methyltrans_SAM"/>
    <property type="match status" value="1"/>
</dbReference>
<dbReference type="PANTHER" id="PTHR42873:SF1">
    <property type="entry name" value="S-ADENOSYLMETHIONINE-DEPENDENT METHYLTRANSFERASE DOMAIN-CONTAINING PROTEIN"/>
    <property type="match status" value="1"/>
</dbReference>
<dbReference type="GO" id="GO:0005737">
    <property type="term" value="C:cytoplasm"/>
    <property type="evidence" value="ECO:0007669"/>
    <property type="project" value="UniProtKB-SubCell"/>
</dbReference>
<keyword evidence="2" id="KW-0963">Cytoplasm</keyword>
<evidence type="ECO:0000313" key="11">
    <source>
        <dbReference type="Proteomes" id="UP000317243"/>
    </source>
</evidence>
<keyword evidence="11" id="KW-1185">Reference proteome</keyword>
<feature type="compositionally biased region" description="Basic residues" evidence="7">
    <location>
        <begin position="1"/>
        <end position="28"/>
    </location>
</feature>
<keyword evidence="5" id="KW-0949">S-adenosyl-L-methionine</keyword>
<comment type="subcellular location">
    <subcellularLocation>
        <location evidence="1">Cytoplasm</location>
    </subcellularLocation>
</comment>
<dbReference type="Proteomes" id="UP000317243">
    <property type="component" value="Unassembled WGS sequence"/>
</dbReference>
<dbReference type="Gene3D" id="3.40.50.150">
    <property type="entry name" value="Vaccinia Virus protein VP39"/>
    <property type="match status" value="1"/>
</dbReference>
<dbReference type="InterPro" id="IPR019614">
    <property type="entry name" value="SAM-dep_methyl-trfase"/>
</dbReference>
<keyword evidence="4 10" id="KW-0808">Transferase</keyword>
<dbReference type="GO" id="GO:0003723">
    <property type="term" value="F:RNA binding"/>
    <property type="evidence" value="ECO:0007669"/>
    <property type="project" value="InterPro"/>
</dbReference>
<comment type="similarity">
    <text evidence="6">Belongs to the methyltransferase superfamily. RlmI family.</text>
</comment>
<dbReference type="SUPFAM" id="SSF88697">
    <property type="entry name" value="PUA domain-like"/>
    <property type="match status" value="1"/>
</dbReference>